<proteinExistence type="predicted"/>
<sequence>MESLGATTHSEATSSISSKEAIMVKANEEEGGAGGGGGEQPACNEILLDLSLSNKDSDDGTSSSAQPVLELDLIGSLGAAAGPTAIEARPPEPPESKQRVFSCNYCRRKFYSSQALGGHQNAHKRERSLTKRGPRPGLGLADHPVRFSPPNMAALPRHGAFGGRPLGIQVHSMVHKPYFGAAPSMAGGVLNGRHGWCRPAAPIIDQRPAVGRLRMEDFWAAPSARFDEPGVAAGGYRWGGGNQLSAGKEEVQKLDLSLKL</sequence>
<evidence type="ECO:0000256" key="3">
    <source>
        <dbReference type="ARBA" id="ARBA00022771"/>
    </source>
</evidence>
<name>A0A8B7CTW8_PHODC</name>
<dbReference type="Gene3D" id="3.30.160.60">
    <property type="entry name" value="Classic Zinc Finger"/>
    <property type="match status" value="1"/>
</dbReference>
<feature type="domain" description="C2H2-type" evidence="8">
    <location>
        <begin position="101"/>
        <end position="128"/>
    </location>
</feature>
<dbReference type="OrthoDB" id="1933825at2759"/>
<evidence type="ECO:0000256" key="6">
    <source>
        <dbReference type="PROSITE-ProRule" id="PRU00042"/>
    </source>
</evidence>
<gene>
    <name evidence="10" type="primary">LOC103719020</name>
</gene>
<keyword evidence="9" id="KW-1185">Reference proteome</keyword>
<dbReference type="Proteomes" id="UP000228380">
    <property type="component" value="Chromosome 7"/>
</dbReference>
<keyword evidence="4" id="KW-0862">Zinc</keyword>
<reference evidence="10" key="2">
    <citation type="submission" date="2025-08" db="UniProtKB">
        <authorList>
            <consortium name="RefSeq"/>
        </authorList>
    </citation>
    <scope>IDENTIFICATION</scope>
    <source>
        <tissue evidence="10">Young leaves</tissue>
    </source>
</reference>
<evidence type="ECO:0000313" key="10">
    <source>
        <dbReference type="RefSeq" id="XP_008806291.2"/>
    </source>
</evidence>
<evidence type="ECO:0000313" key="9">
    <source>
        <dbReference type="Proteomes" id="UP000228380"/>
    </source>
</evidence>
<dbReference type="GO" id="GO:0005634">
    <property type="term" value="C:nucleus"/>
    <property type="evidence" value="ECO:0007669"/>
    <property type="project" value="UniProtKB-SubCell"/>
</dbReference>
<reference evidence="9" key="1">
    <citation type="journal article" date="2019" name="Nat. Commun.">
        <title>Genome-wide association mapping of date palm fruit traits.</title>
        <authorList>
            <person name="Hazzouri K.M."/>
            <person name="Gros-Balthazard M."/>
            <person name="Flowers J.M."/>
            <person name="Copetti D."/>
            <person name="Lemansour A."/>
            <person name="Lebrun M."/>
            <person name="Masmoudi K."/>
            <person name="Ferrand S."/>
            <person name="Dhar M.I."/>
            <person name="Fresquez Z.A."/>
            <person name="Rosas U."/>
            <person name="Zhang J."/>
            <person name="Talag J."/>
            <person name="Lee S."/>
            <person name="Kudrna D."/>
            <person name="Powell R.F."/>
            <person name="Leitch I.J."/>
            <person name="Krueger R.R."/>
            <person name="Wing R.A."/>
            <person name="Amiri K.M.A."/>
            <person name="Purugganan M.D."/>
        </authorList>
    </citation>
    <scope>NUCLEOTIDE SEQUENCE [LARGE SCALE GENOMIC DNA]</scope>
    <source>
        <strain evidence="9">cv. Khalas</strain>
    </source>
</reference>
<feature type="compositionally biased region" description="Polar residues" evidence="7">
    <location>
        <begin position="1"/>
        <end position="18"/>
    </location>
</feature>
<dbReference type="SUPFAM" id="SSF57667">
    <property type="entry name" value="beta-beta-alpha zinc fingers"/>
    <property type="match status" value="1"/>
</dbReference>
<keyword evidence="5" id="KW-0539">Nucleus</keyword>
<keyword evidence="3 6" id="KW-0863">Zinc-finger</keyword>
<evidence type="ECO:0000256" key="1">
    <source>
        <dbReference type="ARBA" id="ARBA00004123"/>
    </source>
</evidence>
<dbReference type="AlphaFoldDB" id="A0A8B7CTW8"/>
<feature type="compositionally biased region" description="Basic residues" evidence="7">
    <location>
        <begin position="121"/>
        <end position="134"/>
    </location>
</feature>
<dbReference type="PANTHER" id="PTHR47287">
    <property type="entry name" value="C2H2 AND C2HC ZINC FINGERS SUPERFAMILY PROTEIN"/>
    <property type="match status" value="1"/>
</dbReference>
<comment type="subcellular location">
    <subcellularLocation>
        <location evidence="1">Nucleus</location>
    </subcellularLocation>
</comment>
<dbReference type="PROSITE" id="PS00028">
    <property type="entry name" value="ZINC_FINGER_C2H2_1"/>
    <property type="match status" value="1"/>
</dbReference>
<evidence type="ECO:0000256" key="2">
    <source>
        <dbReference type="ARBA" id="ARBA00022723"/>
    </source>
</evidence>
<dbReference type="RefSeq" id="XP_008806291.2">
    <property type="nucleotide sequence ID" value="XM_008808069.4"/>
</dbReference>
<evidence type="ECO:0000256" key="7">
    <source>
        <dbReference type="SAM" id="MobiDB-lite"/>
    </source>
</evidence>
<dbReference type="InterPro" id="IPR036236">
    <property type="entry name" value="Znf_C2H2_sf"/>
</dbReference>
<dbReference type="PANTHER" id="PTHR47287:SF15">
    <property type="entry name" value="ZINC FINGER PROTEIN 3-LIKE"/>
    <property type="match status" value="1"/>
</dbReference>
<protein>
    <submittedName>
        <fullName evidence="10">Zinc finger protein 1-like</fullName>
    </submittedName>
</protein>
<dbReference type="InterPro" id="IPR044246">
    <property type="entry name" value="ZFP3-like"/>
</dbReference>
<keyword evidence="2" id="KW-0479">Metal-binding</keyword>
<evidence type="ECO:0000259" key="8">
    <source>
        <dbReference type="PROSITE" id="PS50157"/>
    </source>
</evidence>
<feature type="region of interest" description="Disordered" evidence="7">
    <location>
        <begin position="116"/>
        <end position="137"/>
    </location>
</feature>
<dbReference type="GO" id="GO:0008270">
    <property type="term" value="F:zinc ion binding"/>
    <property type="evidence" value="ECO:0007669"/>
    <property type="project" value="UniProtKB-KW"/>
</dbReference>
<dbReference type="KEGG" id="pda:103719020"/>
<dbReference type="GeneID" id="103719020"/>
<dbReference type="GO" id="GO:0009788">
    <property type="term" value="P:negative regulation of abscisic acid-activated signaling pathway"/>
    <property type="evidence" value="ECO:0007669"/>
    <property type="project" value="InterPro"/>
</dbReference>
<accession>A0A8B7CTW8</accession>
<evidence type="ECO:0000256" key="4">
    <source>
        <dbReference type="ARBA" id="ARBA00022833"/>
    </source>
</evidence>
<feature type="region of interest" description="Disordered" evidence="7">
    <location>
        <begin position="1"/>
        <end position="64"/>
    </location>
</feature>
<dbReference type="PROSITE" id="PS50157">
    <property type="entry name" value="ZINC_FINGER_C2H2_2"/>
    <property type="match status" value="1"/>
</dbReference>
<dbReference type="InterPro" id="IPR013087">
    <property type="entry name" value="Znf_C2H2_type"/>
</dbReference>
<organism evidence="9 10">
    <name type="scientific">Phoenix dactylifera</name>
    <name type="common">Date palm</name>
    <dbReference type="NCBI Taxonomy" id="42345"/>
    <lineage>
        <taxon>Eukaryota</taxon>
        <taxon>Viridiplantae</taxon>
        <taxon>Streptophyta</taxon>
        <taxon>Embryophyta</taxon>
        <taxon>Tracheophyta</taxon>
        <taxon>Spermatophyta</taxon>
        <taxon>Magnoliopsida</taxon>
        <taxon>Liliopsida</taxon>
        <taxon>Arecaceae</taxon>
        <taxon>Coryphoideae</taxon>
        <taxon>Phoeniceae</taxon>
        <taxon>Phoenix</taxon>
    </lineage>
</organism>
<evidence type="ECO:0000256" key="5">
    <source>
        <dbReference type="ARBA" id="ARBA00023242"/>
    </source>
</evidence>